<sequence>MGDFNRQDRLSALNVSRTNCHVSETSDSAANSATITSSAAVRGTLFDRLWRRVRRNPRSSTCSTDSSPALSPTPDRHASPLFGSLDTTQDSAPTGVRLIDTQVVKGPNGFGLTLAELITFIPSRMVGLNFFPCFSPDKVGFYQRLLQIRNISDAHVTTMYAVQPQTPSSTSVRPGDILLAVGGHRLAGCSPEYAVRILAAVPVGGIVPVTLLRGIPLAPVNITQDQQDLPVKFGDCVLQPVKQVVVPQSVLSQNTCNSCDQYAGQTKTTTAHSNRCFADQLNNSLEPGDELIEINHVNVESYKDHHSIMQEMNLVPVGQSVQFIVVRDNTNPKGAQRASKHLNSSDNKFQPKDSAEASVMLHRYSSLLN</sequence>
<dbReference type="OrthoDB" id="6022711at2759"/>
<dbReference type="EMBL" id="LUCH01000684">
    <property type="protein sequence ID" value="KAF5404549.1"/>
    <property type="molecule type" value="Genomic_DNA"/>
</dbReference>
<accession>A0A8J4TQY4</accession>
<dbReference type="AlphaFoldDB" id="A0A8J4TQY4"/>
<proteinExistence type="predicted"/>
<reference evidence="2" key="1">
    <citation type="submission" date="2019-05" db="EMBL/GenBank/DDBJ databases">
        <title>Annotation for the trematode Paragonimus heterotremus.</title>
        <authorList>
            <person name="Choi Y.-J."/>
        </authorList>
    </citation>
    <scope>NUCLEOTIDE SEQUENCE</scope>
    <source>
        <strain evidence="2">LC</strain>
    </source>
</reference>
<name>A0A8J4TQY4_9TREM</name>
<dbReference type="SUPFAM" id="SSF50156">
    <property type="entry name" value="PDZ domain-like"/>
    <property type="match status" value="2"/>
</dbReference>
<evidence type="ECO:0000256" key="1">
    <source>
        <dbReference type="SAM" id="MobiDB-lite"/>
    </source>
</evidence>
<dbReference type="Gene3D" id="2.30.42.10">
    <property type="match status" value="2"/>
</dbReference>
<dbReference type="Proteomes" id="UP000748531">
    <property type="component" value="Unassembled WGS sequence"/>
</dbReference>
<feature type="region of interest" description="Disordered" evidence="1">
    <location>
        <begin position="57"/>
        <end position="89"/>
    </location>
</feature>
<protein>
    <recommendedName>
        <fullName evidence="4">PDZ domain-containing protein</fullName>
    </recommendedName>
</protein>
<dbReference type="InterPro" id="IPR036034">
    <property type="entry name" value="PDZ_sf"/>
</dbReference>
<keyword evidence="3" id="KW-1185">Reference proteome</keyword>
<evidence type="ECO:0000313" key="3">
    <source>
        <dbReference type="Proteomes" id="UP000748531"/>
    </source>
</evidence>
<comment type="caution">
    <text evidence="2">The sequence shown here is derived from an EMBL/GenBank/DDBJ whole genome shotgun (WGS) entry which is preliminary data.</text>
</comment>
<evidence type="ECO:0008006" key="4">
    <source>
        <dbReference type="Google" id="ProtNLM"/>
    </source>
</evidence>
<evidence type="ECO:0000313" key="2">
    <source>
        <dbReference type="EMBL" id="KAF5404549.1"/>
    </source>
</evidence>
<organism evidence="2 3">
    <name type="scientific">Paragonimus heterotremus</name>
    <dbReference type="NCBI Taxonomy" id="100268"/>
    <lineage>
        <taxon>Eukaryota</taxon>
        <taxon>Metazoa</taxon>
        <taxon>Spiralia</taxon>
        <taxon>Lophotrochozoa</taxon>
        <taxon>Platyhelminthes</taxon>
        <taxon>Trematoda</taxon>
        <taxon>Digenea</taxon>
        <taxon>Plagiorchiida</taxon>
        <taxon>Troglotremata</taxon>
        <taxon>Troglotrematidae</taxon>
        <taxon>Paragonimus</taxon>
    </lineage>
</organism>
<gene>
    <name evidence="2" type="ORF">PHET_01945</name>
</gene>
<feature type="region of interest" description="Disordered" evidence="1">
    <location>
        <begin position="332"/>
        <end position="353"/>
    </location>
</feature>
<feature type="compositionally biased region" description="Polar residues" evidence="1">
    <location>
        <begin position="58"/>
        <end position="70"/>
    </location>
</feature>